<evidence type="ECO:0000313" key="8">
    <source>
        <dbReference type="EMBL" id="KMW58910.1"/>
    </source>
</evidence>
<dbReference type="PATRIC" id="fig|1675527.3.peg.4079"/>
<feature type="domain" description="Lytic transglycosylase MltA" evidence="7">
    <location>
        <begin position="103"/>
        <end position="238"/>
    </location>
</feature>
<dbReference type="OrthoDB" id="9783686at2"/>
<dbReference type="STRING" id="1675527.AIOL_003891"/>
<accession>A0A0J9E844</accession>
<dbReference type="PANTHER" id="PTHR30124">
    <property type="entry name" value="MEMBRANE-BOUND LYTIC MUREIN TRANSGLYCOSYLASE A"/>
    <property type="match status" value="1"/>
</dbReference>
<dbReference type="PANTHER" id="PTHR30124:SF0">
    <property type="entry name" value="MEMBRANE-BOUND LYTIC MUREIN TRANSGLYCOSYLASE A"/>
    <property type="match status" value="1"/>
</dbReference>
<name>A0A0J9E844_9RHOB</name>
<evidence type="ECO:0000256" key="6">
    <source>
        <dbReference type="SAM" id="SignalP"/>
    </source>
</evidence>
<comment type="caution">
    <text evidence="8">The sequence shown here is derived from an EMBL/GenBank/DDBJ whole genome shotgun (WGS) entry which is preliminary data.</text>
</comment>
<dbReference type="AlphaFoldDB" id="A0A0J9E844"/>
<dbReference type="CDD" id="cd14485">
    <property type="entry name" value="mltA_like_LT_A"/>
    <property type="match status" value="1"/>
</dbReference>
<feature type="chain" id="PRO_5005318063" description="peptidoglycan lytic exotransglycosylase" evidence="6">
    <location>
        <begin position="23"/>
        <end position="347"/>
    </location>
</feature>
<dbReference type="EC" id="4.2.2.n1" evidence="2"/>
<reference evidence="8 9" key="1">
    <citation type="submission" date="2015-06" db="EMBL/GenBank/DDBJ databases">
        <title>Draft genome sequence of an Alphaproteobacteria species associated to the Mediterranean sponge Oscarella lobularis.</title>
        <authorList>
            <person name="Jourda C."/>
            <person name="Santini S."/>
            <person name="Claverie J.-M."/>
        </authorList>
    </citation>
    <scope>NUCLEOTIDE SEQUENCE [LARGE SCALE GENOMIC DNA]</scope>
    <source>
        <strain evidence="8">IGS</strain>
    </source>
</reference>
<dbReference type="GO" id="GO:0071555">
    <property type="term" value="P:cell wall organization"/>
    <property type="evidence" value="ECO:0007669"/>
    <property type="project" value="UniProtKB-KW"/>
</dbReference>
<dbReference type="SUPFAM" id="SSF50685">
    <property type="entry name" value="Barwin-like endoglucanases"/>
    <property type="match status" value="1"/>
</dbReference>
<evidence type="ECO:0000313" key="9">
    <source>
        <dbReference type="Proteomes" id="UP000037178"/>
    </source>
</evidence>
<dbReference type="CDD" id="cd14668">
    <property type="entry name" value="mlta_B"/>
    <property type="match status" value="1"/>
</dbReference>
<dbReference type="GO" id="GO:0009254">
    <property type="term" value="P:peptidoglycan turnover"/>
    <property type="evidence" value="ECO:0007669"/>
    <property type="project" value="InterPro"/>
</dbReference>
<dbReference type="EMBL" id="LFTY01000002">
    <property type="protein sequence ID" value="KMW58910.1"/>
    <property type="molecule type" value="Genomic_DNA"/>
</dbReference>
<keyword evidence="4" id="KW-0961">Cell wall biogenesis/degradation</keyword>
<dbReference type="GO" id="GO:0004553">
    <property type="term" value="F:hydrolase activity, hydrolyzing O-glycosyl compounds"/>
    <property type="evidence" value="ECO:0007669"/>
    <property type="project" value="InterPro"/>
</dbReference>
<dbReference type="PIRSF" id="PIRSF019422">
    <property type="entry name" value="MltA"/>
    <property type="match status" value="1"/>
</dbReference>
<dbReference type="Pfam" id="PF03562">
    <property type="entry name" value="MltA"/>
    <property type="match status" value="1"/>
</dbReference>
<evidence type="ECO:0000256" key="4">
    <source>
        <dbReference type="ARBA" id="ARBA00023316"/>
    </source>
</evidence>
<dbReference type="Gene3D" id="2.40.240.50">
    <property type="entry name" value="Barwin-like endoglucanases"/>
    <property type="match status" value="1"/>
</dbReference>
<dbReference type="GO" id="GO:0008933">
    <property type="term" value="F:peptidoglycan lytic transglycosylase activity"/>
    <property type="evidence" value="ECO:0007669"/>
    <property type="project" value="TreeGrafter"/>
</dbReference>
<comment type="catalytic activity">
    <reaction evidence="1">
        <text>Exolytic cleavage of the (1-&gt;4)-beta-glycosidic linkage between N-acetylmuramic acid (MurNAc) and N-acetylglucosamine (GlcNAc) residues in peptidoglycan, from either the reducing or the non-reducing ends of the peptidoglycan chains, with concomitant formation of a 1,6-anhydrobond in the MurNAc residue.</text>
        <dbReference type="EC" id="4.2.2.n1"/>
    </reaction>
</comment>
<sequence>MRRLVYALAAAIGLSVSGAASGQSLSYEVLEFEDLKGWRSDDHDAALKVFLNTCMDMKDPDWSSLCSLAQEQTSARTFFELFFKPVLVEDGDPMLFTGYFEPELNGSLQRTATYRYPLYKKPPEVRNGIQWLSRAQIENGDALSGRGLEIAWIDDPVDVFFLQIQGSGRVKLPDGNYLRVGYGGKNGHDYKSVGQELVRRGVYQPHQVSAQVIRNWVKRNPVAGRRLLQTNPSYVFFREVSRVPADQGPLGAMNRSITTLRSIAVDPKFTPLGAPVWIEKGGSTPMRRLMIAQDTGSAIKGAQRADIFYGTGDYAGRRAGETRDPGRMVVLMPIQRAYALAFEGQDG</sequence>
<dbReference type="GO" id="GO:0019867">
    <property type="term" value="C:outer membrane"/>
    <property type="evidence" value="ECO:0007669"/>
    <property type="project" value="InterPro"/>
</dbReference>
<keyword evidence="8" id="KW-0378">Hydrolase</keyword>
<proteinExistence type="predicted"/>
<keyword evidence="8" id="KW-0326">Glycosidase</keyword>
<evidence type="ECO:0000256" key="1">
    <source>
        <dbReference type="ARBA" id="ARBA00001420"/>
    </source>
</evidence>
<organism evidence="8 9">
    <name type="scientific">Candidatus Rhodobacter oscarellae</name>
    <dbReference type="NCBI Taxonomy" id="1675527"/>
    <lineage>
        <taxon>Bacteria</taxon>
        <taxon>Pseudomonadati</taxon>
        <taxon>Pseudomonadota</taxon>
        <taxon>Alphaproteobacteria</taxon>
        <taxon>Rhodobacterales</taxon>
        <taxon>Rhodobacter group</taxon>
        <taxon>Rhodobacter</taxon>
    </lineage>
</organism>
<dbReference type="InterPro" id="IPR010611">
    <property type="entry name" value="3D_dom"/>
</dbReference>
<evidence type="ECO:0000259" key="7">
    <source>
        <dbReference type="SMART" id="SM00925"/>
    </source>
</evidence>
<dbReference type="Proteomes" id="UP000037178">
    <property type="component" value="Unassembled WGS sequence"/>
</dbReference>
<dbReference type="GO" id="GO:0009253">
    <property type="term" value="P:peptidoglycan catabolic process"/>
    <property type="evidence" value="ECO:0007669"/>
    <property type="project" value="TreeGrafter"/>
</dbReference>
<dbReference type="Gene3D" id="2.40.40.10">
    <property type="entry name" value="RlpA-like domain"/>
    <property type="match status" value="2"/>
</dbReference>
<feature type="signal peptide" evidence="6">
    <location>
        <begin position="1"/>
        <end position="22"/>
    </location>
</feature>
<protein>
    <recommendedName>
        <fullName evidence="2">peptidoglycan lytic exotransglycosylase</fullName>
        <ecNumber evidence="2">4.2.2.n1</ecNumber>
    </recommendedName>
    <alternativeName>
        <fullName evidence="5">Murein hydrolase A</fullName>
    </alternativeName>
</protein>
<gene>
    <name evidence="8" type="ORF">AIOL_003891</name>
</gene>
<evidence type="ECO:0000256" key="3">
    <source>
        <dbReference type="ARBA" id="ARBA00023239"/>
    </source>
</evidence>
<dbReference type="SMART" id="SM00925">
    <property type="entry name" value="MltA"/>
    <property type="match status" value="1"/>
</dbReference>
<evidence type="ECO:0000256" key="2">
    <source>
        <dbReference type="ARBA" id="ARBA00012587"/>
    </source>
</evidence>
<dbReference type="InterPro" id="IPR026044">
    <property type="entry name" value="MltA"/>
</dbReference>
<dbReference type="RefSeq" id="WP_049644463.1">
    <property type="nucleotide sequence ID" value="NZ_LFTY01000002.1"/>
</dbReference>
<evidence type="ECO:0000256" key="5">
    <source>
        <dbReference type="ARBA" id="ARBA00030918"/>
    </source>
</evidence>
<dbReference type="Pfam" id="PF06725">
    <property type="entry name" value="3D"/>
    <property type="match status" value="1"/>
</dbReference>
<keyword evidence="3" id="KW-0456">Lyase</keyword>
<keyword evidence="9" id="KW-1185">Reference proteome</keyword>
<dbReference type="InterPro" id="IPR036908">
    <property type="entry name" value="RlpA-like_sf"/>
</dbReference>
<dbReference type="InterPro" id="IPR005300">
    <property type="entry name" value="MltA_B"/>
</dbReference>
<keyword evidence="6" id="KW-0732">Signal</keyword>